<keyword evidence="3" id="KW-1185">Reference proteome</keyword>
<dbReference type="PANTHER" id="PTHR46936:SF1">
    <property type="entry name" value="ARABINOSYLTRANSFERASE XEG113"/>
    <property type="match status" value="1"/>
</dbReference>
<dbReference type="InterPro" id="IPR053250">
    <property type="entry name" value="Glycosyltransferase_77"/>
</dbReference>
<dbReference type="GO" id="GO:0052636">
    <property type="term" value="F:arabinosyltransferase activity"/>
    <property type="evidence" value="ECO:0007669"/>
    <property type="project" value="TreeGrafter"/>
</dbReference>
<evidence type="ECO:0000313" key="2">
    <source>
        <dbReference type="EMBL" id="GKU96065.1"/>
    </source>
</evidence>
<comment type="caution">
    <text evidence="2">The sequence shown here is derived from an EMBL/GenBank/DDBJ whole genome shotgun (WGS) entry which is preliminary data.</text>
</comment>
<proteinExistence type="predicted"/>
<dbReference type="Proteomes" id="UP001054252">
    <property type="component" value="Unassembled WGS sequence"/>
</dbReference>
<dbReference type="InterPro" id="IPR005069">
    <property type="entry name" value="Nucl-diP-sugar_transferase"/>
</dbReference>
<organism evidence="2 3">
    <name type="scientific">Rubroshorea leprosula</name>
    <dbReference type="NCBI Taxonomy" id="152421"/>
    <lineage>
        <taxon>Eukaryota</taxon>
        <taxon>Viridiplantae</taxon>
        <taxon>Streptophyta</taxon>
        <taxon>Embryophyta</taxon>
        <taxon>Tracheophyta</taxon>
        <taxon>Spermatophyta</taxon>
        <taxon>Magnoliopsida</taxon>
        <taxon>eudicotyledons</taxon>
        <taxon>Gunneridae</taxon>
        <taxon>Pentapetalae</taxon>
        <taxon>rosids</taxon>
        <taxon>malvids</taxon>
        <taxon>Malvales</taxon>
        <taxon>Dipterocarpaceae</taxon>
        <taxon>Rubroshorea</taxon>
    </lineage>
</organism>
<reference evidence="2 3" key="1">
    <citation type="journal article" date="2021" name="Commun. Biol.">
        <title>The genome of Shorea leprosula (Dipterocarpaceae) highlights the ecological relevance of drought in aseasonal tropical rainforests.</title>
        <authorList>
            <person name="Ng K.K.S."/>
            <person name="Kobayashi M.J."/>
            <person name="Fawcett J.A."/>
            <person name="Hatakeyama M."/>
            <person name="Paape T."/>
            <person name="Ng C.H."/>
            <person name="Ang C.C."/>
            <person name="Tnah L.H."/>
            <person name="Lee C.T."/>
            <person name="Nishiyama T."/>
            <person name="Sese J."/>
            <person name="O'Brien M.J."/>
            <person name="Copetti D."/>
            <person name="Mohd Noor M.I."/>
            <person name="Ong R.C."/>
            <person name="Putra M."/>
            <person name="Sireger I.Z."/>
            <person name="Indrioko S."/>
            <person name="Kosugi Y."/>
            <person name="Izuno A."/>
            <person name="Isagi Y."/>
            <person name="Lee S.L."/>
            <person name="Shimizu K.K."/>
        </authorList>
    </citation>
    <scope>NUCLEOTIDE SEQUENCE [LARGE SCALE GENOMIC DNA]</scope>
    <source>
        <strain evidence="2">214</strain>
    </source>
</reference>
<dbReference type="EMBL" id="BPVZ01000009">
    <property type="protein sequence ID" value="GKU96065.1"/>
    <property type="molecule type" value="Genomic_DNA"/>
</dbReference>
<dbReference type="GO" id="GO:0052325">
    <property type="term" value="P:cell wall pectin biosynthetic process"/>
    <property type="evidence" value="ECO:0007669"/>
    <property type="project" value="TreeGrafter"/>
</dbReference>
<dbReference type="Pfam" id="PF03407">
    <property type="entry name" value="Nucleotid_trans"/>
    <property type="match status" value="1"/>
</dbReference>
<gene>
    <name evidence="2" type="ORF">SLEP1_g9345</name>
</gene>
<dbReference type="AlphaFoldDB" id="A0AAV5IAJ6"/>
<evidence type="ECO:0000259" key="1">
    <source>
        <dbReference type="Pfam" id="PF03407"/>
    </source>
</evidence>
<dbReference type="GO" id="GO:0005794">
    <property type="term" value="C:Golgi apparatus"/>
    <property type="evidence" value="ECO:0007669"/>
    <property type="project" value="TreeGrafter"/>
</dbReference>
<feature type="domain" description="Nucleotide-diphospho-sugar transferase" evidence="1">
    <location>
        <begin position="1"/>
        <end position="129"/>
    </location>
</feature>
<accession>A0AAV5IAJ6</accession>
<name>A0AAV5IAJ6_9ROSI</name>
<sequence length="134" mass="15052">MGREKAILIDSLLPYGYEILMCDTDMVWLKNPLPYLAQCPDADVLTSSDQVSPTVTDDRLCIWQQAKEWKDMLLADDKMWDQNGFKLVRRQLGLSVDGDSALAYAFDGNLKLGILPASIFCRGHNFFVQVGSTC</sequence>
<protein>
    <recommendedName>
        <fullName evidence="1">Nucleotide-diphospho-sugar transferase domain-containing protein</fullName>
    </recommendedName>
</protein>
<evidence type="ECO:0000313" key="3">
    <source>
        <dbReference type="Proteomes" id="UP001054252"/>
    </source>
</evidence>
<dbReference type="PANTHER" id="PTHR46936">
    <property type="entry name" value="ARABINOSYLTRANSFERASE XEG113"/>
    <property type="match status" value="1"/>
</dbReference>